<dbReference type="eggNOG" id="COG4191">
    <property type="taxonomic scope" value="Bacteria"/>
</dbReference>
<dbReference type="PANTHER" id="PTHR43304:SF1">
    <property type="entry name" value="PAC DOMAIN-CONTAINING PROTEIN"/>
    <property type="match status" value="1"/>
</dbReference>
<dbReference type="Gene3D" id="1.10.287.130">
    <property type="match status" value="1"/>
</dbReference>
<dbReference type="InterPro" id="IPR036890">
    <property type="entry name" value="HATPase_C_sf"/>
</dbReference>
<dbReference type="InterPro" id="IPR029016">
    <property type="entry name" value="GAF-like_dom_sf"/>
</dbReference>
<dbReference type="SMART" id="SM00086">
    <property type="entry name" value="PAC"/>
    <property type="match status" value="3"/>
</dbReference>
<dbReference type="eggNOG" id="COG2203">
    <property type="taxonomic scope" value="Bacteria"/>
</dbReference>
<dbReference type="PRINTS" id="PR00344">
    <property type="entry name" value="BCTRLSENSOR"/>
</dbReference>
<dbReference type="InterPro" id="IPR003594">
    <property type="entry name" value="HATPase_dom"/>
</dbReference>
<keyword evidence="3" id="KW-0597">Phosphoprotein</keyword>
<dbReference type="InterPro" id="IPR001610">
    <property type="entry name" value="PAC"/>
</dbReference>
<dbReference type="PANTHER" id="PTHR43304">
    <property type="entry name" value="PHYTOCHROME-LIKE PROTEIN CPH1"/>
    <property type="match status" value="1"/>
</dbReference>
<dbReference type="Pfam" id="PF08447">
    <property type="entry name" value="PAS_3"/>
    <property type="match status" value="1"/>
</dbReference>
<dbReference type="SUPFAM" id="SSF55781">
    <property type="entry name" value="GAF domain-like"/>
    <property type="match status" value="1"/>
</dbReference>
<dbReference type="InterPro" id="IPR004358">
    <property type="entry name" value="Sig_transdc_His_kin-like_C"/>
</dbReference>
<dbReference type="InterPro" id="IPR000014">
    <property type="entry name" value="PAS"/>
</dbReference>
<dbReference type="Proteomes" id="UP000007177">
    <property type="component" value="Chromosome"/>
</dbReference>
<dbReference type="CDD" id="cd00082">
    <property type="entry name" value="HisKA"/>
    <property type="match status" value="1"/>
</dbReference>
<dbReference type="SUPFAM" id="SSF55874">
    <property type="entry name" value="ATPase domain of HSP90 chaperone/DNA topoisomerase II/histidine kinase"/>
    <property type="match status" value="1"/>
</dbReference>
<dbReference type="GO" id="GO:0000155">
    <property type="term" value="F:phosphorelay sensor kinase activity"/>
    <property type="evidence" value="ECO:0007669"/>
    <property type="project" value="InterPro"/>
</dbReference>
<dbReference type="SMART" id="SM00065">
    <property type="entry name" value="GAF"/>
    <property type="match status" value="1"/>
</dbReference>
<dbReference type="SUPFAM" id="SSF55785">
    <property type="entry name" value="PYP-like sensor domain (PAS domain)"/>
    <property type="match status" value="4"/>
</dbReference>
<dbReference type="CDD" id="cd00130">
    <property type="entry name" value="PAS"/>
    <property type="match status" value="3"/>
</dbReference>
<dbReference type="SMART" id="SM00387">
    <property type="entry name" value="HATPase_c"/>
    <property type="match status" value="1"/>
</dbReference>
<name>H6LIL8_ACEWD</name>
<dbReference type="PROSITE" id="PS50112">
    <property type="entry name" value="PAS"/>
    <property type="match status" value="2"/>
</dbReference>
<dbReference type="InterPro" id="IPR035965">
    <property type="entry name" value="PAS-like_dom_sf"/>
</dbReference>
<protein>
    <recommendedName>
        <fullName evidence="2">histidine kinase</fullName>
        <ecNumber evidence="2">2.7.13.3</ecNumber>
    </recommendedName>
</protein>
<reference evidence="11" key="1">
    <citation type="submission" date="2011-07" db="EMBL/GenBank/DDBJ databases">
        <title>Complete genome sequence of Acetobacterium woodii.</title>
        <authorList>
            <person name="Poehlein A."/>
            <person name="Schmidt S."/>
            <person name="Kaster A.-K."/>
            <person name="Goenrich M."/>
            <person name="Vollmers J."/>
            <person name="Thuermer A."/>
            <person name="Gottschalk G."/>
            <person name="Thauer R.K."/>
            <person name="Daniel R."/>
            <person name="Mueller V."/>
        </authorList>
    </citation>
    <scope>NUCLEOTIDE SEQUENCE [LARGE SCALE GENOMIC DNA]</scope>
    <source>
        <strain evidence="11">ATCC 29683 / DSM 1030 / JCM 2381 / KCTC 1655 / WB1</strain>
    </source>
</reference>
<dbReference type="SMART" id="SM00388">
    <property type="entry name" value="HisKA"/>
    <property type="match status" value="1"/>
</dbReference>
<evidence type="ECO:0000256" key="5">
    <source>
        <dbReference type="ARBA" id="ARBA00022777"/>
    </source>
</evidence>
<dbReference type="Gene3D" id="3.30.450.20">
    <property type="entry name" value="PAS domain"/>
    <property type="match status" value="4"/>
</dbReference>
<dbReference type="OrthoDB" id="9804263at2"/>
<evidence type="ECO:0000259" key="7">
    <source>
        <dbReference type="PROSITE" id="PS50109"/>
    </source>
</evidence>
<dbReference type="InterPro" id="IPR036097">
    <property type="entry name" value="HisK_dim/P_sf"/>
</dbReference>
<evidence type="ECO:0000256" key="6">
    <source>
        <dbReference type="ARBA" id="ARBA00023012"/>
    </source>
</evidence>
<organism evidence="10 11">
    <name type="scientific">Acetobacterium woodii (strain ATCC 29683 / DSM 1030 / JCM 2381 / KCTC 1655 / WB1)</name>
    <dbReference type="NCBI Taxonomy" id="931626"/>
    <lineage>
        <taxon>Bacteria</taxon>
        <taxon>Bacillati</taxon>
        <taxon>Bacillota</taxon>
        <taxon>Clostridia</taxon>
        <taxon>Eubacteriales</taxon>
        <taxon>Eubacteriaceae</taxon>
        <taxon>Acetobacterium</taxon>
    </lineage>
</organism>
<keyword evidence="11" id="KW-1185">Reference proteome</keyword>
<dbReference type="EC" id="2.7.13.3" evidence="2"/>
<gene>
    <name evidence="10" type="ordered locus">Awo_c18120</name>
</gene>
<keyword evidence="4" id="KW-0808">Transferase</keyword>
<feature type="domain" description="PAS" evidence="8">
    <location>
        <begin position="432"/>
        <end position="502"/>
    </location>
</feature>
<dbReference type="PROSITE" id="PS50113">
    <property type="entry name" value="PAC"/>
    <property type="match status" value="1"/>
</dbReference>
<accession>H6LIL8</accession>
<dbReference type="Pfam" id="PF00512">
    <property type="entry name" value="HisKA"/>
    <property type="match status" value="1"/>
</dbReference>
<dbReference type="AlphaFoldDB" id="H6LIL8"/>
<dbReference type="NCBIfam" id="TIGR00229">
    <property type="entry name" value="sensory_box"/>
    <property type="match status" value="4"/>
</dbReference>
<dbReference type="InterPro" id="IPR005467">
    <property type="entry name" value="His_kinase_dom"/>
</dbReference>
<evidence type="ECO:0000256" key="4">
    <source>
        <dbReference type="ARBA" id="ARBA00022679"/>
    </source>
</evidence>
<feature type="domain" description="PAS" evidence="8">
    <location>
        <begin position="179"/>
        <end position="248"/>
    </location>
</feature>
<evidence type="ECO:0000256" key="3">
    <source>
        <dbReference type="ARBA" id="ARBA00022553"/>
    </source>
</evidence>
<dbReference type="RefSeq" id="WP_014356192.1">
    <property type="nucleotide sequence ID" value="NC_016894.1"/>
</dbReference>
<evidence type="ECO:0000259" key="9">
    <source>
        <dbReference type="PROSITE" id="PS50113"/>
    </source>
</evidence>
<comment type="catalytic activity">
    <reaction evidence="1">
        <text>ATP + protein L-histidine = ADP + protein N-phospho-L-histidine.</text>
        <dbReference type="EC" id="2.7.13.3"/>
    </reaction>
</comment>
<evidence type="ECO:0000313" key="11">
    <source>
        <dbReference type="Proteomes" id="UP000007177"/>
    </source>
</evidence>
<dbReference type="PROSITE" id="PS50109">
    <property type="entry name" value="HIS_KIN"/>
    <property type="match status" value="1"/>
</dbReference>
<dbReference type="Gene3D" id="3.30.565.10">
    <property type="entry name" value="Histidine kinase-like ATPase, C-terminal domain"/>
    <property type="match status" value="1"/>
</dbReference>
<dbReference type="Pfam" id="PF00989">
    <property type="entry name" value="PAS"/>
    <property type="match status" value="1"/>
</dbReference>
<evidence type="ECO:0000259" key="8">
    <source>
        <dbReference type="PROSITE" id="PS50112"/>
    </source>
</evidence>
<evidence type="ECO:0000256" key="1">
    <source>
        <dbReference type="ARBA" id="ARBA00000085"/>
    </source>
</evidence>
<dbReference type="InterPro" id="IPR013656">
    <property type="entry name" value="PAS_4"/>
</dbReference>
<dbReference type="eggNOG" id="COG2202">
    <property type="taxonomic scope" value="Bacteria"/>
</dbReference>
<evidence type="ECO:0000256" key="2">
    <source>
        <dbReference type="ARBA" id="ARBA00012438"/>
    </source>
</evidence>
<keyword evidence="6" id="KW-0902">Two-component regulatory system</keyword>
<dbReference type="InterPro" id="IPR013767">
    <property type="entry name" value="PAS_fold"/>
</dbReference>
<reference evidence="10 11" key="2">
    <citation type="journal article" date="2012" name="PLoS ONE">
        <title>An ancient pathway combining carbon dioxide fixation with the generation and utilization of a sodium ion gradient for ATP synthesis.</title>
        <authorList>
            <person name="Poehlein A."/>
            <person name="Schmidt S."/>
            <person name="Kaster A.K."/>
            <person name="Goenrich M."/>
            <person name="Vollmers J."/>
            <person name="Thurmer A."/>
            <person name="Bertsch J."/>
            <person name="Schuchmann K."/>
            <person name="Voigt B."/>
            <person name="Hecker M."/>
            <person name="Daniel R."/>
            <person name="Thauer R.K."/>
            <person name="Gottschalk G."/>
            <person name="Muller V."/>
        </authorList>
    </citation>
    <scope>NUCLEOTIDE SEQUENCE [LARGE SCALE GENOMIC DNA]</scope>
    <source>
        <strain evidence="11">ATCC 29683 / DSM 1030 / JCM 2381 / KCTC 1655 / WB1</strain>
    </source>
</reference>
<dbReference type="STRING" id="931626.Awo_c18120"/>
<dbReference type="KEGG" id="awo:Awo_c18120"/>
<evidence type="ECO:0000313" key="10">
    <source>
        <dbReference type="EMBL" id="AFA48592.1"/>
    </source>
</evidence>
<proteinExistence type="predicted"/>
<feature type="domain" description="PAC" evidence="9">
    <location>
        <begin position="379"/>
        <end position="431"/>
    </location>
</feature>
<dbReference type="Pfam" id="PF02518">
    <property type="entry name" value="HATPase_c"/>
    <property type="match status" value="1"/>
</dbReference>
<dbReference type="GO" id="GO:0006355">
    <property type="term" value="P:regulation of DNA-templated transcription"/>
    <property type="evidence" value="ECO:0007669"/>
    <property type="project" value="InterPro"/>
</dbReference>
<dbReference type="InterPro" id="IPR000700">
    <property type="entry name" value="PAS-assoc_C"/>
</dbReference>
<dbReference type="EMBL" id="CP002987">
    <property type="protein sequence ID" value="AFA48592.1"/>
    <property type="molecule type" value="Genomic_DNA"/>
</dbReference>
<dbReference type="SMART" id="SM00091">
    <property type="entry name" value="PAS"/>
    <property type="match status" value="4"/>
</dbReference>
<dbReference type="InterPro" id="IPR003018">
    <property type="entry name" value="GAF"/>
</dbReference>
<dbReference type="Gene3D" id="2.10.70.100">
    <property type="match status" value="1"/>
</dbReference>
<feature type="domain" description="Histidine kinase" evidence="7">
    <location>
        <begin position="698"/>
        <end position="918"/>
    </location>
</feature>
<keyword evidence="5 10" id="KW-0418">Kinase</keyword>
<dbReference type="HOGENOM" id="CLU_276051_0_0_9"/>
<sequence>MNIVHPHKEDIYIESSMLNKWQKFLDLFSEMIDIPIVLIMQLNQIDLEVIVQSIQESDIYRKNDLLSLKESSYSKAVIDTGNNLIIPNANLDKKWRDSRALALGLVAYIGFPIFWPSGEIFGTICALDLHEREFTSWSGQLLGQYAEIIQDDLSKIDALDDLKKAQAEQAKSEQLLHESEERFKTAFQTSPAGILLTSLTDGVIIDANETYQRLFGYSHEELVGKTTAEINIYVNAEDRGHVFEKLQKGEPVQNYEMPLRTKNDEIKIVHGTVKRININGRDCLITSVYDMTAIKKLENDLLRLNERYALAIRAAQAGIWDWDIVNDVLHWDDQMYKIYDATKEQFGGAYDAWLARVHPDDLAQSDLETKQAMLGEKEYNTEFRICATDGSIRFIKAYGDVIRDFTGNPVRMVGINFDITERNRIKERLMASETRYREIFYNNAAAQIVIDSHDSSIVDANRAACRYYGYSLDEIKKKTVFDINPNSKEYILETMKNSLKKGSNHFVTQHIRADHSIRDVELFNGNVSFDGRNLLHVIIYDITENIKAISDLQESERRFRLFVENAPDGILVETNYQIDYVNQKTLELFRADKLNDLVGKNFADYFVENSSSINAYIQKLNAGLLLKTLSEETIIRLDGEQVDIELSAVPFFYNGKDGALIYLRDMTERRDFEKVKLDMEFQLRQKQKLESIGTLAGGVAHEINNPINGIINYAELISDPTTPPAQIHDYSQEIMREGKRIAEIVRNLLSFARQEKQTHSPAQISDIINQTVSLVRVLLRHDQITLLLDIPDDLPSIKCRSQQIQQVLMNLITNARDALNSKYPGYHEKKVIEINCLMFERDGRRWFKITVKDNGTGILEELLERIFDPFFTTKPRDKGTGLGLSISHGIVKDHHGELYFETKQGECTKAILILPVDNGWSMDDDVM</sequence>
<dbReference type="InterPro" id="IPR013655">
    <property type="entry name" value="PAS_fold_3"/>
</dbReference>
<dbReference type="Pfam" id="PF13426">
    <property type="entry name" value="PAS_9"/>
    <property type="match status" value="1"/>
</dbReference>
<dbReference type="InterPro" id="IPR052162">
    <property type="entry name" value="Sensor_kinase/Photoreceptor"/>
</dbReference>
<dbReference type="Gene3D" id="3.30.450.40">
    <property type="match status" value="1"/>
</dbReference>
<dbReference type="SUPFAM" id="SSF47384">
    <property type="entry name" value="Homodimeric domain of signal transducing histidine kinase"/>
    <property type="match status" value="1"/>
</dbReference>
<dbReference type="InterPro" id="IPR003661">
    <property type="entry name" value="HisK_dim/P_dom"/>
</dbReference>
<dbReference type="Pfam" id="PF08448">
    <property type="entry name" value="PAS_4"/>
    <property type="match status" value="1"/>
</dbReference>